<proteinExistence type="predicted"/>
<name>A0A2W7NHW4_9BACT</name>
<dbReference type="InterPro" id="IPR013766">
    <property type="entry name" value="Thioredoxin_domain"/>
</dbReference>
<dbReference type="EMBL" id="QKZK01000004">
    <property type="protein sequence ID" value="PZX19440.1"/>
    <property type="molecule type" value="Genomic_DNA"/>
</dbReference>
<gene>
    <name evidence="3" type="ORF">LX69_00707</name>
</gene>
<dbReference type="RefSeq" id="WP_111444425.1">
    <property type="nucleotide sequence ID" value="NZ_QKZK01000004.1"/>
</dbReference>
<dbReference type="PROSITE" id="PS51352">
    <property type="entry name" value="THIOREDOXIN_2"/>
    <property type="match status" value="1"/>
</dbReference>
<dbReference type="Proteomes" id="UP000249239">
    <property type="component" value="Unassembled WGS sequence"/>
</dbReference>
<dbReference type="InterPro" id="IPR036249">
    <property type="entry name" value="Thioredoxin-like_sf"/>
</dbReference>
<feature type="domain" description="Thioredoxin" evidence="2">
    <location>
        <begin position="58"/>
        <end position="203"/>
    </location>
</feature>
<evidence type="ECO:0000259" key="2">
    <source>
        <dbReference type="PROSITE" id="PS51352"/>
    </source>
</evidence>
<dbReference type="PROSITE" id="PS00194">
    <property type="entry name" value="THIOREDOXIN_1"/>
    <property type="match status" value="1"/>
</dbReference>
<evidence type="ECO:0000313" key="4">
    <source>
        <dbReference type="Proteomes" id="UP000249239"/>
    </source>
</evidence>
<comment type="caution">
    <text evidence="3">The sequence shown here is derived from an EMBL/GenBank/DDBJ whole genome shotgun (WGS) entry which is preliminary data.</text>
</comment>
<dbReference type="InterPro" id="IPR050553">
    <property type="entry name" value="Thioredoxin_ResA/DsbE_sf"/>
</dbReference>
<dbReference type="Pfam" id="PF00578">
    <property type="entry name" value="AhpC-TSA"/>
    <property type="match status" value="1"/>
</dbReference>
<dbReference type="GO" id="GO:0016209">
    <property type="term" value="F:antioxidant activity"/>
    <property type="evidence" value="ECO:0007669"/>
    <property type="project" value="InterPro"/>
</dbReference>
<dbReference type="PANTHER" id="PTHR42852:SF13">
    <property type="entry name" value="PROTEIN DIPZ"/>
    <property type="match status" value="1"/>
</dbReference>
<dbReference type="Gene3D" id="3.40.30.10">
    <property type="entry name" value="Glutaredoxin"/>
    <property type="match status" value="1"/>
</dbReference>
<keyword evidence="1" id="KW-0676">Redox-active center</keyword>
<dbReference type="GO" id="GO:0016491">
    <property type="term" value="F:oxidoreductase activity"/>
    <property type="evidence" value="ECO:0007669"/>
    <property type="project" value="InterPro"/>
</dbReference>
<evidence type="ECO:0000313" key="3">
    <source>
        <dbReference type="EMBL" id="PZX19440.1"/>
    </source>
</evidence>
<dbReference type="OrthoDB" id="6399635at2"/>
<reference evidence="3 4" key="1">
    <citation type="submission" date="2018-06" db="EMBL/GenBank/DDBJ databases">
        <title>Genomic Encyclopedia of Archaeal and Bacterial Type Strains, Phase II (KMG-II): from individual species to whole genera.</title>
        <authorList>
            <person name="Goeker M."/>
        </authorList>
    </citation>
    <scope>NUCLEOTIDE SEQUENCE [LARGE SCALE GENOMIC DNA]</scope>
    <source>
        <strain evidence="3 4">DSM 6779</strain>
    </source>
</reference>
<keyword evidence="4" id="KW-1185">Reference proteome</keyword>
<evidence type="ECO:0000256" key="1">
    <source>
        <dbReference type="ARBA" id="ARBA00023284"/>
    </source>
</evidence>
<dbReference type="InterPro" id="IPR000866">
    <property type="entry name" value="AhpC/TSA"/>
</dbReference>
<sequence>MSNLITKRWAKYVARKSKWGIALDFLFVIALLLLIIPQSRTSITGFIIRNTLFQPRETKEVIYLPESQLQWSMLSQHGDTITLKELQGKVLFINLWATWCPPCVAEMPSIAKLHEQWKDNVMFLLINDEDPDKVSRFMSERGLNLPVYRPIGTTPELLNSESIPATFIVTPNHRIVLRKIGAADWNGRRIHKILSKYTKANVNGEQ</sequence>
<dbReference type="PANTHER" id="PTHR42852">
    <property type="entry name" value="THIOL:DISULFIDE INTERCHANGE PROTEIN DSBE"/>
    <property type="match status" value="1"/>
</dbReference>
<organism evidence="3 4">
    <name type="scientific">Breznakibacter xylanolyticus</name>
    <dbReference type="NCBI Taxonomy" id="990"/>
    <lineage>
        <taxon>Bacteria</taxon>
        <taxon>Pseudomonadati</taxon>
        <taxon>Bacteroidota</taxon>
        <taxon>Bacteroidia</taxon>
        <taxon>Marinilabiliales</taxon>
        <taxon>Marinilabiliaceae</taxon>
        <taxon>Breznakibacter</taxon>
    </lineage>
</organism>
<dbReference type="SUPFAM" id="SSF52833">
    <property type="entry name" value="Thioredoxin-like"/>
    <property type="match status" value="1"/>
</dbReference>
<accession>A0A2W7NHW4</accession>
<dbReference type="InterPro" id="IPR017937">
    <property type="entry name" value="Thioredoxin_CS"/>
</dbReference>
<dbReference type="GO" id="GO:0016853">
    <property type="term" value="F:isomerase activity"/>
    <property type="evidence" value="ECO:0007669"/>
    <property type="project" value="UniProtKB-KW"/>
</dbReference>
<protein>
    <submittedName>
        <fullName evidence="3">Thiol-disulfide isomerase/thioredoxin</fullName>
    </submittedName>
</protein>
<keyword evidence="3" id="KW-0413">Isomerase</keyword>
<dbReference type="AlphaFoldDB" id="A0A2W7NHW4"/>
<dbReference type="CDD" id="cd02966">
    <property type="entry name" value="TlpA_like_family"/>
    <property type="match status" value="1"/>
</dbReference>